<evidence type="ECO:0000256" key="4">
    <source>
        <dbReference type="ARBA" id="ARBA00023186"/>
    </source>
</evidence>
<feature type="compositionally biased region" description="Low complexity" evidence="7">
    <location>
        <begin position="339"/>
        <end position="348"/>
    </location>
</feature>
<name>A0A943DCM2_9FIRM</name>
<dbReference type="NCBIfam" id="NF041568">
    <property type="entry name" value="Jag_EloR"/>
    <property type="match status" value="1"/>
</dbReference>
<keyword evidence="1 6" id="KW-0963">Cytoplasm</keyword>
<comment type="similarity">
    <text evidence="6">Belongs to the KhpB RNA-binding protein family.</text>
</comment>
<keyword evidence="4 6" id="KW-0143">Chaperone</keyword>
<evidence type="ECO:0000313" key="9">
    <source>
        <dbReference type="EMBL" id="MBS5331902.1"/>
    </source>
</evidence>
<dbReference type="Pfam" id="PF01424">
    <property type="entry name" value="R3H"/>
    <property type="match status" value="1"/>
</dbReference>
<feature type="region of interest" description="Disordered" evidence="7">
    <location>
        <begin position="268"/>
        <end position="383"/>
    </location>
</feature>
<dbReference type="GO" id="GO:0003723">
    <property type="term" value="F:RNA binding"/>
    <property type="evidence" value="ECO:0007669"/>
    <property type="project" value="UniProtKB-UniRule"/>
</dbReference>
<dbReference type="Gene3D" id="3.30.300.20">
    <property type="match status" value="1"/>
</dbReference>
<comment type="function">
    <text evidence="6">A probable RNA chaperone. Forms a complex with KhpA which binds to cellular RNA and controls its expression. Plays a role in peptidoglycan (PG) homeostasis and cell length regulation.</text>
</comment>
<keyword evidence="3 6" id="KW-0133">Cell shape</keyword>
<dbReference type="CDD" id="cd02414">
    <property type="entry name" value="KH-II_Jag"/>
    <property type="match status" value="1"/>
</dbReference>
<dbReference type="GO" id="GO:0071555">
    <property type="term" value="P:cell wall organization"/>
    <property type="evidence" value="ECO:0007669"/>
    <property type="project" value="UniProtKB-KW"/>
</dbReference>
<dbReference type="SMART" id="SM01245">
    <property type="entry name" value="Jag_N"/>
    <property type="match status" value="1"/>
</dbReference>
<dbReference type="InterPro" id="IPR036867">
    <property type="entry name" value="R3H_dom_sf"/>
</dbReference>
<gene>
    <name evidence="6" type="primary">khpB</name>
    <name evidence="6" type="synonym">eloR</name>
    <name evidence="9" type="ORF">KHY36_05150</name>
</gene>
<evidence type="ECO:0000256" key="1">
    <source>
        <dbReference type="ARBA" id="ARBA00022490"/>
    </source>
</evidence>
<dbReference type="Gene3D" id="3.30.1370.50">
    <property type="entry name" value="R3H-like domain"/>
    <property type="match status" value="1"/>
</dbReference>
<feature type="compositionally biased region" description="Basic and acidic residues" evidence="7">
    <location>
        <begin position="349"/>
        <end position="359"/>
    </location>
</feature>
<comment type="caution">
    <text evidence="9">The sequence shown here is derived from an EMBL/GenBank/DDBJ whole genome shotgun (WGS) entry which is preliminary data.</text>
</comment>
<comment type="subunit">
    <text evidence="6">Forms a complex with KhpA.</text>
</comment>
<dbReference type="GO" id="GO:0009252">
    <property type="term" value="P:peptidoglycan biosynthetic process"/>
    <property type="evidence" value="ECO:0007669"/>
    <property type="project" value="UniProtKB-UniRule"/>
</dbReference>
<evidence type="ECO:0000259" key="8">
    <source>
        <dbReference type="PROSITE" id="PS51061"/>
    </source>
</evidence>
<dbReference type="Proteomes" id="UP000759273">
    <property type="component" value="Unassembled WGS sequence"/>
</dbReference>
<comment type="caution">
    <text evidence="6">Lacks conserved residue(s) required for the propagation of feature annotation.</text>
</comment>
<evidence type="ECO:0000256" key="7">
    <source>
        <dbReference type="SAM" id="MobiDB-lite"/>
    </source>
</evidence>
<evidence type="ECO:0000256" key="5">
    <source>
        <dbReference type="ARBA" id="ARBA00023316"/>
    </source>
</evidence>
<dbReference type="AlphaFoldDB" id="A0A943DCM2"/>
<dbReference type="InterPro" id="IPR001374">
    <property type="entry name" value="R3H_dom"/>
</dbReference>
<comment type="domain">
    <text evidence="6">Has an N-terminal Jag-N domain and 2 RNA-binding domains (KH and R3H).</text>
</comment>
<dbReference type="Gene3D" id="3.30.30.80">
    <property type="entry name" value="probable RNA-binding protein from clostridium symbiosum atcc 14940"/>
    <property type="match status" value="1"/>
</dbReference>
<dbReference type="InterPro" id="IPR015946">
    <property type="entry name" value="KH_dom-like_a/b"/>
</dbReference>
<dbReference type="PANTHER" id="PTHR35800">
    <property type="entry name" value="PROTEIN JAG"/>
    <property type="match status" value="1"/>
</dbReference>
<evidence type="ECO:0000256" key="6">
    <source>
        <dbReference type="HAMAP-Rule" id="MF_00867"/>
    </source>
</evidence>
<evidence type="ECO:0000313" key="10">
    <source>
        <dbReference type="Proteomes" id="UP000759273"/>
    </source>
</evidence>
<evidence type="ECO:0000256" key="3">
    <source>
        <dbReference type="ARBA" id="ARBA00022960"/>
    </source>
</evidence>
<dbReference type="PROSITE" id="PS51061">
    <property type="entry name" value="R3H"/>
    <property type="match status" value="1"/>
</dbReference>
<dbReference type="CDD" id="cd02644">
    <property type="entry name" value="R3H_jag"/>
    <property type="match status" value="1"/>
</dbReference>
<comment type="subcellular location">
    <subcellularLocation>
        <location evidence="6">Cytoplasm</location>
    </subcellularLocation>
</comment>
<dbReference type="GO" id="GO:0008360">
    <property type="term" value="P:regulation of cell shape"/>
    <property type="evidence" value="ECO:0007669"/>
    <property type="project" value="UniProtKB-KW"/>
</dbReference>
<dbReference type="HAMAP" id="MF_00867">
    <property type="entry name" value="KhpB"/>
    <property type="match status" value="1"/>
</dbReference>
<accession>A0A943DCM2</accession>
<dbReference type="InterPro" id="IPR038008">
    <property type="entry name" value="Jag_KH"/>
</dbReference>
<organism evidence="9 10">
    <name type="scientific">Subdoligranulum variabile</name>
    <dbReference type="NCBI Taxonomy" id="214851"/>
    <lineage>
        <taxon>Bacteria</taxon>
        <taxon>Bacillati</taxon>
        <taxon>Bacillota</taxon>
        <taxon>Clostridia</taxon>
        <taxon>Eubacteriales</taxon>
        <taxon>Oscillospiraceae</taxon>
        <taxon>Subdoligranulum</taxon>
    </lineage>
</organism>
<reference evidence="9" key="1">
    <citation type="submission" date="2021-02" db="EMBL/GenBank/DDBJ databases">
        <title>Infant gut strain persistence is associated with maternal origin, phylogeny, and functional potential including surface adhesion and iron acquisition.</title>
        <authorList>
            <person name="Lou Y.C."/>
        </authorList>
    </citation>
    <scope>NUCLEOTIDE SEQUENCE</scope>
    <source>
        <strain evidence="9">L3_101_000M1_dasL3_101_000M1_concoct_87</strain>
    </source>
</reference>
<dbReference type="SUPFAM" id="SSF82708">
    <property type="entry name" value="R3H domain"/>
    <property type="match status" value="1"/>
</dbReference>
<proteinExistence type="inferred from homology"/>
<feature type="compositionally biased region" description="Basic and acidic residues" evidence="7">
    <location>
        <begin position="278"/>
        <end position="303"/>
    </location>
</feature>
<dbReference type="InterPro" id="IPR034079">
    <property type="entry name" value="R3H_KhpB"/>
</dbReference>
<feature type="domain" description="R3H" evidence="8">
    <location>
        <begin position="205"/>
        <end position="271"/>
    </location>
</feature>
<dbReference type="GO" id="GO:0005737">
    <property type="term" value="C:cytoplasm"/>
    <property type="evidence" value="ECO:0007669"/>
    <property type="project" value="UniProtKB-SubCell"/>
</dbReference>
<keyword evidence="5 6" id="KW-0961">Cell wall biogenesis/degradation</keyword>
<evidence type="ECO:0000256" key="2">
    <source>
        <dbReference type="ARBA" id="ARBA00022884"/>
    </source>
</evidence>
<keyword evidence="2 6" id="KW-0694">RNA-binding</keyword>
<dbReference type="SMART" id="SM00393">
    <property type="entry name" value="R3H"/>
    <property type="match status" value="1"/>
</dbReference>
<protein>
    <recommendedName>
        <fullName evidence="6">RNA-binding protein KhpB</fullName>
    </recommendedName>
    <alternativeName>
        <fullName evidence="6">RNA-binding protein EloR</fullName>
    </alternativeName>
</protein>
<dbReference type="EMBL" id="JAGZGG010000008">
    <property type="protein sequence ID" value="MBS5331902.1"/>
    <property type="molecule type" value="Genomic_DNA"/>
</dbReference>
<dbReference type="InterPro" id="IPR039247">
    <property type="entry name" value="KhpB"/>
</dbReference>
<dbReference type="PANTHER" id="PTHR35800:SF1">
    <property type="entry name" value="RNA-BINDING PROTEIN KHPB"/>
    <property type="match status" value="1"/>
</dbReference>
<sequence>MRSMEMSAKTVEAAVQAACEALGVDRDDINVSYEVLEFPTRKLFKTIPAKVLVKVEEPEAAPAPAAEEKPAEVSTKPAEVVEISDETAPEFEKAVVEDMVEAAELAPVAEDDVEIPLDIAAAPRLQAAVDYLTPIFNLMGVENFSFTAVKKGAATILKVSGEHMGALIGRRGETMESLSYLASLVVNRMEGPYIKLGLDVGGYRNKREDDLSALAKRIADRVIRTGCYYEMEPMNPYERHIIHTAIADIEGVRSESKGEGPARHVVLYSTDPNASNLPDRDNARNQRGGRRDGGRDPRRDGNRGYRGNGPRGPRSGRDGRDGGRGGYRGNRGDRGPRYGGPRSSVPARDFADRPRDPDAKPMAPKTTERIHDGDDFAFGKIEF</sequence>
<dbReference type="InterPro" id="IPR032782">
    <property type="entry name" value="KhpB_N"/>
</dbReference>
<dbReference type="InterPro" id="IPR038247">
    <property type="entry name" value="Jag_N_dom_sf"/>
</dbReference>
<dbReference type="Pfam" id="PF14804">
    <property type="entry name" value="Jag_N"/>
    <property type="match status" value="1"/>
</dbReference>